<dbReference type="EMBL" id="JALNMH010000009">
    <property type="protein sequence ID" value="MCK7594237.1"/>
    <property type="molecule type" value="Genomic_DNA"/>
</dbReference>
<proteinExistence type="predicted"/>
<dbReference type="Pfam" id="PF18884">
    <property type="entry name" value="TSP3_bac"/>
    <property type="match status" value="1"/>
</dbReference>
<evidence type="ECO:0000256" key="2">
    <source>
        <dbReference type="ARBA" id="ARBA00022525"/>
    </source>
</evidence>
<evidence type="ECO:0000256" key="4">
    <source>
        <dbReference type="ARBA" id="ARBA00022723"/>
    </source>
</evidence>
<dbReference type="SUPFAM" id="SSF50974">
    <property type="entry name" value="Nitrous oxide reductase, N-terminal domain"/>
    <property type="match status" value="1"/>
</dbReference>
<keyword evidence="2" id="KW-0964">Secreted</keyword>
<comment type="subcellular location">
    <subcellularLocation>
        <location evidence="1">Secreted</location>
    </subcellularLocation>
</comment>
<dbReference type="InterPro" id="IPR015943">
    <property type="entry name" value="WD40/YVTN_repeat-like_dom_sf"/>
</dbReference>
<sequence>MSRPLGLALTGLLLATPLQAIAQAELPHINYENHPQRALDISPDGRWLAVAHTADARVQLFRLTRHGPVAAGHVKVGLDPVAVRFRGNDELWVANHISDSISIIEPSSRRLLRTLQTGDEPFDIAFAGGRAFVSCSQVNEVWVFTADDPDAPPRVLPIDAEDPRALSVSRDGGTVAVAIFESGNGSTALGGGLDGDMILAVPNVVSDARGPYGGINPPPNDGAVFDPPLDPSATPPRVGLIVRQDGQGKWRDDNGADWSPLVDGELADASGRRAGWSLPDRDLALIDVDQLTISYVSGLMNAGMALATQPQSGEFTLVGTDARNQIRFEPKLNGRFLEVKLARVNADAGPRSITDLNPHVDYARPRLPADQRGLSLGDPRGIAWSADGQRGWISGMGSNNVVPIRADGSRSGPPIEVGEGPTGIIHDAVHDRVYVWNHFEASLSVIDPGAGAELQRIDVFNPLPAAIREGRPFLYDTRRTSGQGQVSCASCHIDARMDRLAWDLGDPSQPPAAFDQNCVTDRGTACEDFHAMKGPMTTQTLQDIIGHEPHHWRGDRAGIEAFNPAFEGLLGDDGLLSAADMQRFEDFLATITYPPNPFRGLRNQLPTSLPLPGHFSSGRFTTAGQPLPPGNAERGLQLFTMGFLDPPFQCANCHTLPTGMAANGPMFALGGILAGGSVMATGPHGENHLGIVSTDGSTNVSIKVPQLRNQYEKVGFELTQAESRAGFGFLHDGSIDSLSRFFSASVFTTRGEQDIADLVALTLAFSGSEFSLPNPALGAPAPLSKDSHAAVGRQVEWSGGPPEGDVATLLNETRLGRIGLVALRAGLHFAYDSASGRWRPDNGGETLDTEQLTTGASAAQPLRLTALPTGLAERLGIDRDGDGIADAAELAQGSNPADAESRALRGVAGLWFNPDREGHGFDLEHIGSLSAVTWYTYEEDGTPVWYQGVGERGNPTRIPLFRYRRGSDGTASGTEVGELVLRYESASRLQFDWRLGERSGSEPMQPLLRGETAPAPDRTGIYFDPSEPGWGLSITTEGDVRGALLYYYASNGEPRWALGLGDNRVDAEQVALLGFRGFCPACPAGPVTSSALGSLDWRFDGGREFLLHTDIGGNDPWQRSAAQLAPLSDPAFDPRWR</sequence>
<dbReference type="InterPro" id="IPR011045">
    <property type="entry name" value="N2O_reductase_N"/>
</dbReference>
<dbReference type="InterPro" id="IPR009056">
    <property type="entry name" value="Cyt_c-like_dom"/>
</dbReference>
<keyword evidence="5 9" id="KW-0732">Signal</keyword>
<evidence type="ECO:0000313" key="12">
    <source>
        <dbReference type="Proteomes" id="UP001431449"/>
    </source>
</evidence>
<reference evidence="11" key="1">
    <citation type="submission" date="2022-04" db="EMBL/GenBank/DDBJ databases">
        <title>Lysobacter sp. CAU 1642 isolated from sea sand.</title>
        <authorList>
            <person name="Kim W."/>
        </authorList>
    </citation>
    <scope>NUCLEOTIDE SEQUENCE</scope>
    <source>
        <strain evidence="11">CAU 1642</strain>
    </source>
</reference>
<keyword evidence="4 8" id="KW-0479">Metal-binding</keyword>
<dbReference type="InterPro" id="IPR051200">
    <property type="entry name" value="Host-pathogen_enzymatic-act"/>
</dbReference>
<dbReference type="InterPro" id="IPR011048">
    <property type="entry name" value="Haem_d1_sf"/>
</dbReference>
<dbReference type="RefSeq" id="WP_248209288.1">
    <property type="nucleotide sequence ID" value="NZ_JALNMH010000009.1"/>
</dbReference>
<dbReference type="SUPFAM" id="SSF46626">
    <property type="entry name" value="Cytochrome c"/>
    <property type="match status" value="2"/>
</dbReference>
<dbReference type="InterPro" id="IPR036909">
    <property type="entry name" value="Cyt_c-like_dom_sf"/>
</dbReference>
<keyword evidence="3 8" id="KW-0349">Heme</keyword>
<gene>
    <name evidence="11" type="ORF">M0G41_11205</name>
</gene>
<evidence type="ECO:0000256" key="7">
    <source>
        <dbReference type="ARBA" id="ARBA00023004"/>
    </source>
</evidence>
<evidence type="ECO:0000256" key="9">
    <source>
        <dbReference type="SAM" id="SignalP"/>
    </source>
</evidence>
<feature type="signal peptide" evidence="9">
    <location>
        <begin position="1"/>
        <end position="22"/>
    </location>
</feature>
<evidence type="ECO:0000256" key="5">
    <source>
        <dbReference type="ARBA" id="ARBA00022729"/>
    </source>
</evidence>
<evidence type="ECO:0000259" key="10">
    <source>
        <dbReference type="PROSITE" id="PS51007"/>
    </source>
</evidence>
<feature type="chain" id="PRO_5047332136" description="Cytochrome c domain-containing protein" evidence="9">
    <location>
        <begin position="23"/>
        <end position="1137"/>
    </location>
</feature>
<name>A0ABT0GJM8_9GAMM</name>
<evidence type="ECO:0000313" key="11">
    <source>
        <dbReference type="EMBL" id="MCK7594237.1"/>
    </source>
</evidence>
<evidence type="ECO:0000256" key="8">
    <source>
        <dbReference type="PROSITE-ProRule" id="PRU00433"/>
    </source>
</evidence>
<comment type="caution">
    <text evidence="11">The sequence shown here is derived from an EMBL/GenBank/DDBJ whole genome shotgun (WGS) entry which is preliminary data.</text>
</comment>
<accession>A0ABT0GJM8</accession>
<dbReference type="InterPro" id="IPR059100">
    <property type="entry name" value="TSP3_bac"/>
</dbReference>
<protein>
    <recommendedName>
        <fullName evidence="10">Cytochrome c domain-containing protein</fullName>
    </recommendedName>
</protein>
<dbReference type="PANTHER" id="PTHR47197:SF3">
    <property type="entry name" value="DIHYDRO-HEME D1 DEHYDROGENASE"/>
    <property type="match status" value="1"/>
</dbReference>
<evidence type="ECO:0000256" key="3">
    <source>
        <dbReference type="ARBA" id="ARBA00022617"/>
    </source>
</evidence>
<evidence type="ECO:0000256" key="6">
    <source>
        <dbReference type="ARBA" id="ARBA00022837"/>
    </source>
</evidence>
<keyword evidence="7 8" id="KW-0408">Iron</keyword>
<dbReference type="Gene3D" id="2.130.10.10">
    <property type="entry name" value="YVTN repeat-like/Quinoprotein amine dehydrogenase"/>
    <property type="match status" value="2"/>
</dbReference>
<evidence type="ECO:0000256" key="1">
    <source>
        <dbReference type="ARBA" id="ARBA00004613"/>
    </source>
</evidence>
<dbReference type="PROSITE" id="PS51007">
    <property type="entry name" value="CYTC"/>
    <property type="match status" value="1"/>
</dbReference>
<dbReference type="Proteomes" id="UP001431449">
    <property type="component" value="Unassembled WGS sequence"/>
</dbReference>
<feature type="domain" description="Cytochrome c" evidence="10">
    <location>
        <begin position="630"/>
        <end position="766"/>
    </location>
</feature>
<dbReference type="SUPFAM" id="SSF51004">
    <property type="entry name" value="C-terminal (heme d1) domain of cytochrome cd1-nitrite reductase"/>
    <property type="match status" value="1"/>
</dbReference>
<dbReference type="PANTHER" id="PTHR47197">
    <property type="entry name" value="PROTEIN NIRF"/>
    <property type="match status" value="1"/>
</dbReference>
<organism evidence="11 12">
    <name type="scientific">Pseudomarimonas salicorniae</name>
    <dbReference type="NCBI Taxonomy" id="2933270"/>
    <lineage>
        <taxon>Bacteria</taxon>
        <taxon>Pseudomonadati</taxon>
        <taxon>Pseudomonadota</taxon>
        <taxon>Gammaproteobacteria</taxon>
        <taxon>Lysobacterales</taxon>
        <taxon>Lysobacteraceae</taxon>
        <taxon>Pseudomarimonas</taxon>
    </lineage>
</organism>
<keyword evidence="6" id="KW-0106">Calcium</keyword>
<keyword evidence="12" id="KW-1185">Reference proteome</keyword>